<protein>
    <submittedName>
        <fullName evidence="2">Uncharacterized protein</fullName>
    </submittedName>
</protein>
<feature type="region of interest" description="Disordered" evidence="1">
    <location>
        <begin position="51"/>
        <end position="72"/>
    </location>
</feature>
<evidence type="ECO:0000313" key="3">
    <source>
        <dbReference type="Proteomes" id="UP000271974"/>
    </source>
</evidence>
<proteinExistence type="predicted"/>
<accession>A0A3S1BHP6</accession>
<reference evidence="2 3" key="1">
    <citation type="submission" date="2019-01" db="EMBL/GenBank/DDBJ databases">
        <title>A draft genome assembly of the solar-powered sea slug Elysia chlorotica.</title>
        <authorList>
            <person name="Cai H."/>
            <person name="Li Q."/>
            <person name="Fang X."/>
            <person name="Li J."/>
            <person name="Curtis N.E."/>
            <person name="Altenburger A."/>
            <person name="Shibata T."/>
            <person name="Feng M."/>
            <person name="Maeda T."/>
            <person name="Schwartz J.A."/>
            <person name="Shigenobu S."/>
            <person name="Lundholm N."/>
            <person name="Nishiyama T."/>
            <person name="Yang H."/>
            <person name="Hasebe M."/>
            <person name="Li S."/>
            <person name="Pierce S.K."/>
            <person name="Wang J."/>
        </authorList>
    </citation>
    <scope>NUCLEOTIDE SEQUENCE [LARGE SCALE GENOMIC DNA]</scope>
    <source>
        <strain evidence="2">EC2010</strain>
        <tissue evidence="2">Whole organism of an adult</tissue>
    </source>
</reference>
<dbReference type="EMBL" id="RQTK01000363">
    <property type="protein sequence ID" value="RUS80963.1"/>
    <property type="molecule type" value="Genomic_DNA"/>
</dbReference>
<feature type="compositionally biased region" description="Low complexity" evidence="1">
    <location>
        <begin position="51"/>
        <end position="61"/>
    </location>
</feature>
<organism evidence="2 3">
    <name type="scientific">Elysia chlorotica</name>
    <name type="common">Eastern emerald elysia</name>
    <name type="synonym">Sea slug</name>
    <dbReference type="NCBI Taxonomy" id="188477"/>
    <lineage>
        <taxon>Eukaryota</taxon>
        <taxon>Metazoa</taxon>
        <taxon>Spiralia</taxon>
        <taxon>Lophotrochozoa</taxon>
        <taxon>Mollusca</taxon>
        <taxon>Gastropoda</taxon>
        <taxon>Heterobranchia</taxon>
        <taxon>Euthyneura</taxon>
        <taxon>Panpulmonata</taxon>
        <taxon>Sacoglossa</taxon>
        <taxon>Placobranchoidea</taxon>
        <taxon>Plakobranchidae</taxon>
        <taxon>Elysia</taxon>
    </lineage>
</organism>
<sequence length="214" mass="21584">MLGTEVRVPVQIPSGADLGHTAEDAFTAAEGFISGDNIVDSTPASPVAAVSASSNGGSVRNSGGGSPADALPNGEVAAAASIGAHSQGNLPENQDPLPSSMFITTHRTSSNNIVITPVAMSAPTITTTTTTTTTDVHEVLNATSSSPTTADSGTNDIPNASVTPSKTFDIATTPATPQTKWIPRLAPPSRTASVLTAAAAWPPPEKSLRQGTMR</sequence>
<evidence type="ECO:0000256" key="1">
    <source>
        <dbReference type="SAM" id="MobiDB-lite"/>
    </source>
</evidence>
<name>A0A3S1BHP6_ELYCH</name>
<comment type="caution">
    <text evidence="2">The sequence shown here is derived from an EMBL/GenBank/DDBJ whole genome shotgun (WGS) entry which is preliminary data.</text>
</comment>
<dbReference type="AlphaFoldDB" id="A0A3S1BHP6"/>
<gene>
    <name evidence="2" type="ORF">EGW08_011283</name>
</gene>
<evidence type="ECO:0000313" key="2">
    <source>
        <dbReference type="EMBL" id="RUS80963.1"/>
    </source>
</evidence>
<dbReference type="Proteomes" id="UP000271974">
    <property type="component" value="Unassembled WGS sequence"/>
</dbReference>
<keyword evidence="3" id="KW-1185">Reference proteome</keyword>